<keyword evidence="2" id="KW-1185">Reference proteome</keyword>
<sequence length="111" mass="12167">MDENRANALDMPKIMKASRFKSNGWPFSLSFPPGTVIRVGPSSCKNHSDNMVHDVAVSFIHCSASYTKSWCVSENTSAGVSPSLFLFSLSLGGVSFFTSCINQVIWNQKDL</sequence>
<organism evidence="1 2">
    <name type="scientific">Rhododendron molle</name>
    <name type="common">Chinese azalea</name>
    <name type="synonym">Azalea mollis</name>
    <dbReference type="NCBI Taxonomy" id="49168"/>
    <lineage>
        <taxon>Eukaryota</taxon>
        <taxon>Viridiplantae</taxon>
        <taxon>Streptophyta</taxon>
        <taxon>Embryophyta</taxon>
        <taxon>Tracheophyta</taxon>
        <taxon>Spermatophyta</taxon>
        <taxon>Magnoliopsida</taxon>
        <taxon>eudicotyledons</taxon>
        <taxon>Gunneridae</taxon>
        <taxon>Pentapetalae</taxon>
        <taxon>asterids</taxon>
        <taxon>Ericales</taxon>
        <taxon>Ericaceae</taxon>
        <taxon>Ericoideae</taxon>
        <taxon>Rhodoreae</taxon>
        <taxon>Rhododendron</taxon>
    </lineage>
</organism>
<proteinExistence type="predicted"/>
<accession>A0ACC0NTR4</accession>
<comment type="caution">
    <text evidence="1">The sequence shown here is derived from an EMBL/GenBank/DDBJ whole genome shotgun (WGS) entry which is preliminary data.</text>
</comment>
<dbReference type="EMBL" id="CM046392">
    <property type="protein sequence ID" value="KAI8555878.1"/>
    <property type="molecule type" value="Genomic_DNA"/>
</dbReference>
<protein>
    <submittedName>
        <fullName evidence="1">Uncharacterized protein</fullName>
    </submittedName>
</protein>
<evidence type="ECO:0000313" key="1">
    <source>
        <dbReference type="EMBL" id="KAI8555878.1"/>
    </source>
</evidence>
<dbReference type="Proteomes" id="UP001062846">
    <property type="component" value="Chromosome 5"/>
</dbReference>
<gene>
    <name evidence="1" type="ORF">RHMOL_Rhmol05G0207800</name>
</gene>
<evidence type="ECO:0000313" key="2">
    <source>
        <dbReference type="Proteomes" id="UP001062846"/>
    </source>
</evidence>
<name>A0ACC0NTR4_RHOML</name>
<reference evidence="1" key="1">
    <citation type="submission" date="2022-02" db="EMBL/GenBank/DDBJ databases">
        <title>Plant Genome Project.</title>
        <authorList>
            <person name="Zhang R.-G."/>
        </authorList>
    </citation>
    <scope>NUCLEOTIDE SEQUENCE</scope>
    <source>
        <strain evidence="1">AT1</strain>
    </source>
</reference>